<dbReference type="PANTHER" id="PTHR46213:SF4">
    <property type="entry name" value="OS02G0496500 PROTEIN"/>
    <property type="match status" value="1"/>
</dbReference>
<evidence type="ECO:0000313" key="3">
    <source>
        <dbReference type="Proteomes" id="UP000636709"/>
    </source>
</evidence>
<dbReference type="SMART" id="SM00525">
    <property type="entry name" value="FES"/>
    <property type="match status" value="1"/>
</dbReference>
<dbReference type="EMBL" id="JACEFO010002109">
    <property type="protein sequence ID" value="KAF8682024.1"/>
    <property type="molecule type" value="Genomic_DNA"/>
</dbReference>
<dbReference type="PANTHER" id="PTHR46213">
    <property type="entry name" value="TRANSCRIPTIONAL ACTIVATOR DEMETER"/>
    <property type="match status" value="1"/>
</dbReference>
<dbReference type="InterPro" id="IPR003651">
    <property type="entry name" value="Endonuclease3_FeS-loop_motif"/>
</dbReference>
<sequence>MQLEETCRGRDLPDDVPESPQLDEKRRVLEARVKRFMEQARRIIGDRKFSMWKGSVVTSVVGTFLTQNVTDQLSSNAFMNLAAEFPLSKNGSNVKQSANVPLIKDACDLGESERADAGSTDEGGNCCDKGIEELIAALRTGELANWGKDRIREVLYDSFEKPTAAKIFSDIASMGDTSHWNSLLREAYDNGYRKGNTDDTVDWEALLNSPFAKIAKCIQDRGSQFQMAFRILSFLIRIKRDHGSIDLEWLRYVPRAKAKRYLRSINGLGAKSVDCIRLLSLRHRAFPVDTNVARIVTRLGWVELEPLPDSQEFHLVSAYPVMADIQKYLEPLLCKVPANEVYELHCQQITFGKSICTERRPNCGACPLTAECKYYQSLANRLASLYIPSIYYITSKHARALLRTQYKLLLQPDICFCRPADSILTISRIDLK</sequence>
<dbReference type="GO" id="GO:0035514">
    <property type="term" value="F:DNA demethylase activity"/>
    <property type="evidence" value="ECO:0007669"/>
    <property type="project" value="InterPro"/>
</dbReference>
<dbReference type="AlphaFoldDB" id="A0A835B1L6"/>
<protein>
    <recommendedName>
        <fullName evidence="4">HhH-GPD domain-containing protein</fullName>
    </recommendedName>
</protein>
<dbReference type="GO" id="GO:0006281">
    <property type="term" value="P:DNA repair"/>
    <property type="evidence" value="ECO:0007669"/>
    <property type="project" value="InterPro"/>
</dbReference>
<dbReference type="InterPro" id="IPR044811">
    <property type="entry name" value="DME/ROS1"/>
</dbReference>
<dbReference type="OrthoDB" id="682021at2759"/>
<accession>A0A835B1L6</accession>
<evidence type="ECO:0008006" key="4">
    <source>
        <dbReference type="Google" id="ProtNLM"/>
    </source>
</evidence>
<evidence type="ECO:0000313" key="2">
    <source>
        <dbReference type="EMBL" id="KAF8682024.1"/>
    </source>
</evidence>
<feature type="compositionally biased region" description="Basic and acidic residues" evidence="1">
    <location>
        <begin position="1"/>
        <end position="13"/>
    </location>
</feature>
<organism evidence="2 3">
    <name type="scientific">Digitaria exilis</name>
    <dbReference type="NCBI Taxonomy" id="1010633"/>
    <lineage>
        <taxon>Eukaryota</taxon>
        <taxon>Viridiplantae</taxon>
        <taxon>Streptophyta</taxon>
        <taxon>Embryophyta</taxon>
        <taxon>Tracheophyta</taxon>
        <taxon>Spermatophyta</taxon>
        <taxon>Magnoliopsida</taxon>
        <taxon>Liliopsida</taxon>
        <taxon>Poales</taxon>
        <taxon>Poaceae</taxon>
        <taxon>PACMAD clade</taxon>
        <taxon>Panicoideae</taxon>
        <taxon>Panicodae</taxon>
        <taxon>Paniceae</taxon>
        <taxon>Anthephorinae</taxon>
        <taxon>Digitaria</taxon>
    </lineage>
</organism>
<dbReference type="Proteomes" id="UP000636709">
    <property type="component" value="Unassembled WGS sequence"/>
</dbReference>
<reference evidence="2" key="1">
    <citation type="submission" date="2020-07" db="EMBL/GenBank/DDBJ databases">
        <title>Genome sequence and genetic diversity analysis of an under-domesticated orphan crop, white fonio (Digitaria exilis).</title>
        <authorList>
            <person name="Bennetzen J.L."/>
            <person name="Chen S."/>
            <person name="Ma X."/>
            <person name="Wang X."/>
            <person name="Yssel A.E.J."/>
            <person name="Chaluvadi S.R."/>
            <person name="Johnson M."/>
            <person name="Gangashetty P."/>
            <person name="Hamidou F."/>
            <person name="Sanogo M.D."/>
            <person name="Zwaenepoel A."/>
            <person name="Wallace J."/>
            <person name="Van De Peer Y."/>
            <person name="Van Deynze A."/>
        </authorList>
    </citation>
    <scope>NUCLEOTIDE SEQUENCE</scope>
    <source>
        <tissue evidence="2">Leaves</tissue>
    </source>
</reference>
<comment type="caution">
    <text evidence="2">The sequence shown here is derived from an EMBL/GenBank/DDBJ whole genome shotgun (WGS) entry which is preliminary data.</text>
</comment>
<dbReference type="GO" id="GO:0141166">
    <property type="term" value="P:chromosomal 5-methylcytosine DNA demethylation pathway"/>
    <property type="evidence" value="ECO:0007669"/>
    <property type="project" value="InterPro"/>
</dbReference>
<dbReference type="GO" id="GO:0019104">
    <property type="term" value="F:DNA N-glycosylase activity"/>
    <property type="evidence" value="ECO:0007669"/>
    <property type="project" value="InterPro"/>
</dbReference>
<dbReference type="InterPro" id="IPR011257">
    <property type="entry name" value="DNA_glycosylase"/>
</dbReference>
<keyword evidence="3" id="KW-1185">Reference proteome</keyword>
<dbReference type="SUPFAM" id="SSF48150">
    <property type="entry name" value="DNA-glycosylase"/>
    <property type="match status" value="1"/>
</dbReference>
<dbReference type="Gene3D" id="1.10.1670.10">
    <property type="entry name" value="Helix-hairpin-Helix base-excision DNA repair enzymes (C-terminal)"/>
    <property type="match status" value="1"/>
</dbReference>
<evidence type="ECO:0000256" key="1">
    <source>
        <dbReference type="SAM" id="MobiDB-lite"/>
    </source>
</evidence>
<name>A0A835B1L6_9POAL</name>
<dbReference type="GO" id="GO:0051539">
    <property type="term" value="F:4 iron, 4 sulfur cluster binding"/>
    <property type="evidence" value="ECO:0007669"/>
    <property type="project" value="InterPro"/>
</dbReference>
<proteinExistence type="predicted"/>
<gene>
    <name evidence="2" type="ORF">HU200_045482</name>
</gene>
<feature type="region of interest" description="Disordered" evidence="1">
    <location>
        <begin position="1"/>
        <end position="23"/>
    </location>
</feature>
<dbReference type="InterPro" id="IPR023170">
    <property type="entry name" value="HhH_base_excis_C"/>
</dbReference>